<dbReference type="InterPro" id="IPR005517">
    <property type="entry name" value="Transl_elong_EFG/EF2_IV"/>
</dbReference>
<dbReference type="Pfam" id="PF14492">
    <property type="entry name" value="EFG_III"/>
    <property type="match status" value="1"/>
</dbReference>
<dbReference type="PROSITE" id="PS51722">
    <property type="entry name" value="G_TR_2"/>
    <property type="match status" value="1"/>
</dbReference>
<dbReference type="AlphaFoldDB" id="A0A5B2VE68"/>
<dbReference type="GO" id="GO:0003924">
    <property type="term" value="F:GTPase activity"/>
    <property type="evidence" value="ECO:0007669"/>
    <property type="project" value="InterPro"/>
</dbReference>
<dbReference type="Gene3D" id="3.30.70.240">
    <property type="match status" value="1"/>
</dbReference>
<name>A0A5B2VE68_9HYPH</name>
<dbReference type="InterPro" id="IPR000640">
    <property type="entry name" value="EFG_V-like"/>
</dbReference>
<keyword evidence="3 8" id="KW-0251">Elongation factor</keyword>
<organism evidence="8 9">
    <name type="scientific">Salinarimonas soli</name>
    <dbReference type="NCBI Taxonomy" id="1638099"/>
    <lineage>
        <taxon>Bacteria</taxon>
        <taxon>Pseudomonadati</taxon>
        <taxon>Pseudomonadota</taxon>
        <taxon>Alphaproteobacteria</taxon>
        <taxon>Hyphomicrobiales</taxon>
        <taxon>Salinarimonadaceae</taxon>
        <taxon>Salinarimonas</taxon>
    </lineage>
</organism>
<gene>
    <name evidence="8" type="ORF">F0L46_13255</name>
</gene>
<feature type="domain" description="Tr-type G" evidence="7">
    <location>
        <begin position="9"/>
        <end position="282"/>
    </location>
</feature>
<evidence type="ECO:0000313" key="9">
    <source>
        <dbReference type="Proteomes" id="UP000323142"/>
    </source>
</evidence>
<comment type="function">
    <text evidence="6">Catalyzes the GTP-dependent ribosomal translocation step during translation elongation. During this step, the ribosome changes from the pre-translocational (PRE) to the post-translocational (POST) state as the newly formed A-site-bound peptidyl-tRNA and P-site-bound deacylated tRNA move to the P and E sites, respectively. Catalyzes the coordinated movement of the two tRNA molecules, the mRNA and conformational changes in the ribosome.</text>
</comment>
<comment type="caution">
    <text evidence="8">The sequence shown here is derived from an EMBL/GenBank/DDBJ whole genome shotgun (WGS) entry which is preliminary data.</text>
</comment>
<dbReference type="InterPro" id="IPR020568">
    <property type="entry name" value="Ribosomal_Su5_D2-typ_SF"/>
</dbReference>
<evidence type="ECO:0000256" key="6">
    <source>
        <dbReference type="ARBA" id="ARBA00024731"/>
    </source>
</evidence>
<dbReference type="InterPro" id="IPR014721">
    <property type="entry name" value="Ribsml_uS5_D2-typ_fold_subgr"/>
</dbReference>
<sequence>MAPQGRPAAGPRCIAIVGPFQSGKTTLLESILERTGAIDRAGRVSQGSTIGDSSPEARSHAMSVEPNIATASFLGTTFTFVDCPGSVEFAHDMRAVLPACDAAIVVCEADERKVPALELVLRELEEADIPRVLFINKIDTATRRVRESLEILQRASRTPLLLRQIPLWRDGIAVGFIDLALERAFIYREHAPSEVVSLPDGELPREKEARYAMLERLADYDDALMEDLISEIEPPQDRVFDDLARELRDRHVVPVLFGAAERGNGVTRLLKALRHEAPSIAETRDRLGVPAEGPPLAHVMRTVHTGHGGKLSVARILRGALKEGDAVVGSRGAESRVGGLLTVKGAATTRVPEGAEGAVLAVARMDMIETGETFAAGKARPLSAASIVPPDPVHVATLAVRDRKDEVRLTGAIAKVLEEDPSYRFDHDAELGEMRLSGQGEMHLRVAVERLWSRFGVQVQTGRARVRYRETIKGDATARGRHKKQTGGHGQFGDVVIAVRPLPRGEGFVFEDRITGGVVPRQYIPSVEAGGRDFLKRGPLGFPVVDLAVTLLDGSYHNVDSSDAAFQAAARLALGEALPKARPVLLEPVLSVEIAVPSDALSRASGLVTARRGQILGYDGRPGWSGWDLLSALVPEAEIGDLIVELRSATAGVGTFRSRFDHMAEVTGRTAEQAIAGSRTAVSAG</sequence>
<keyword evidence="9" id="KW-1185">Reference proteome</keyword>
<dbReference type="PANTHER" id="PTHR43261:SF7">
    <property type="entry name" value="ELONGATION FACTOR G-LIKE PROTEIN"/>
    <property type="match status" value="1"/>
</dbReference>
<dbReference type="RefSeq" id="WP_149818274.1">
    <property type="nucleotide sequence ID" value="NZ_VUOA01000023.1"/>
</dbReference>
<dbReference type="NCBIfam" id="NF009379">
    <property type="entry name" value="PRK12740.1-3"/>
    <property type="match status" value="1"/>
</dbReference>
<keyword evidence="2" id="KW-0547">Nucleotide-binding</keyword>
<dbReference type="InterPro" id="IPR005225">
    <property type="entry name" value="Small_GTP-bd"/>
</dbReference>
<proteinExistence type="predicted"/>
<dbReference type="InterPro" id="IPR027417">
    <property type="entry name" value="P-loop_NTPase"/>
</dbReference>
<evidence type="ECO:0000256" key="3">
    <source>
        <dbReference type="ARBA" id="ARBA00022768"/>
    </source>
</evidence>
<dbReference type="Gene3D" id="2.40.30.10">
    <property type="entry name" value="Translation factors"/>
    <property type="match status" value="1"/>
</dbReference>
<dbReference type="SUPFAM" id="SSF54980">
    <property type="entry name" value="EF-G C-terminal domain-like"/>
    <property type="match status" value="2"/>
</dbReference>
<keyword evidence="4" id="KW-0648">Protein biosynthesis</keyword>
<reference evidence="8 9" key="2">
    <citation type="submission" date="2019-09" db="EMBL/GenBank/DDBJ databases">
        <authorList>
            <person name="Jin C."/>
        </authorList>
    </citation>
    <scope>NUCLEOTIDE SEQUENCE [LARGE SCALE GENOMIC DNA]</scope>
    <source>
        <strain evidence="8 9">BN140002</strain>
    </source>
</reference>
<dbReference type="GO" id="GO:0032790">
    <property type="term" value="P:ribosome disassembly"/>
    <property type="evidence" value="ECO:0007669"/>
    <property type="project" value="TreeGrafter"/>
</dbReference>
<dbReference type="GO" id="GO:0003746">
    <property type="term" value="F:translation elongation factor activity"/>
    <property type="evidence" value="ECO:0007669"/>
    <property type="project" value="UniProtKB-KW"/>
</dbReference>
<dbReference type="Pfam" id="PF00679">
    <property type="entry name" value="EFG_C"/>
    <property type="match status" value="1"/>
</dbReference>
<dbReference type="Proteomes" id="UP000323142">
    <property type="component" value="Unassembled WGS sequence"/>
</dbReference>
<dbReference type="InterPro" id="IPR041095">
    <property type="entry name" value="EFG_II"/>
</dbReference>
<evidence type="ECO:0000256" key="5">
    <source>
        <dbReference type="ARBA" id="ARBA00023134"/>
    </source>
</evidence>
<accession>A0A5B2VE68</accession>
<evidence type="ECO:0000313" key="8">
    <source>
        <dbReference type="EMBL" id="KAA2236730.1"/>
    </source>
</evidence>
<dbReference type="NCBIfam" id="TIGR00231">
    <property type="entry name" value="small_GTP"/>
    <property type="match status" value="1"/>
</dbReference>
<dbReference type="Gene3D" id="3.30.230.10">
    <property type="match status" value="1"/>
</dbReference>
<dbReference type="SUPFAM" id="SSF52540">
    <property type="entry name" value="P-loop containing nucleoside triphosphate hydrolases"/>
    <property type="match status" value="1"/>
</dbReference>
<dbReference type="CDD" id="cd04170">
    <property type="entry name" value="EF-G_bact"/>
    <property type="match status" value="1"/>
</dbReference>
<dbReference type="Pfam" id="PF00009">
    <property type="entry name" value="GTP_EFTU"/>
    <property type="match status" value="1"/>
</dbReference>
<dbReference type="SUPFAM" id="SSF50447">
    <property type="entry name" value="Translation proteins"/>
    <property type="match status" value="1"/>
</dbReference>
<dbReference type="InterPro" id="IPR047872">
    <property type="entry name" value="EFG_IV"/>
</dbReference>
<keyword evidence="5" id="KW-0342">GTP-binding</keyword>
<dbReference type="InterPro" id="IPR009000">
    <property type="entry name" value="Transl_B-barrel_sf"/>
</dbReference>
<evidence type="ECO:0000256" key="1">
    <source>
        <dbReference type="ARBA" id="ARBA00017872"/>
    </source>
</evidence>
<dbReference type="SMART" id="SM00889">
    <property type="entry name" value="EFG_IV"/>
    <property type="match status" value="1"/>
</dbReference>
<dbReference type="Gene3D" id="3.30.70.870">
    <property type="entry name" value="Elongation Factor G (Translational Gtpase), domain 3"/>
    <property type="match status" value="1"/>
</dbReference>
<dbReference type="Gene3D" id="3.40.50.300">
    <property type="entry name" value="P-loop containing nucleotide triphosphate hydrolases"/>
    <property type="match status" value="1"/>
</dbReference>
<reference evidence="8 9" key="1">
    <citation type="submission" date="2019-09" db="EMBL/GenBank/DDBJ databases">
        <title>Salinarimonas rosea gen. nov., sp. nov., a new member of the a-2 subgroup of the Proteobacteria.</title>
        <authorList>
            <person name="Liu J."/>
        </authorList>
    </citation>
    <scope>NUCLEOTIDE SEQUENCE [LARGE SCALE GENOMIC DNA]</scope>
    <source>
        <strain evidence="8 9">BN140002</strain>
    </source>
</reference>
<dbReference type="OrthoDB" id="9802948at2"/>
<dbReference type="EMBL" id="VUOA01000023">
    <property type="protein sequence ID" value="KAA2236730.1"/>
    <property type="molecule type" value="Genomic_DNA"/>
</dbReference>
<dbReference type="GO" id="GO:0005525">
    <property type="term" value="F:GTP binding"/>
    <property type="evidence" value="ECO:0007669"/>
    <property type="project" value="UniProtKB-KW"/>
</dbReference>
<dbReference type="PANTHER" id="PTHR43261">
    <property type="entry name" value="TRANSLATION ELONGATION FACTOR G-RELATED"/>
    <property type="match status" value="1"/>
</dbReference>
<dbReference type="CDD" id="cd01434">
    <property type="entry name" value="EFG_mtEFG1_IV"/>
    <property type="match status" value="1"/>
</dbReference>
<evidence type="ECO:0000256" key="2">
    <source>
        <dbReference type="ARBA" id="ARBA00022741"/>
    </source>
</evidence>
<dbReference type="SMART" id="SM00838">
    <property type="entry name" value="EFG_C"/>
    <property type="match status" value="1"/>
</dbReference>
<dbReference type="GO" id="GO:0097216">
    <property type="term" value="F:guanosine tetraphosphate binding"/>
    <property type="evidence" value="ECO:0007669"/>
    <property type="project" value="UniProtKB-ARBA"/>
</dbReference>
<dbReference type="CDD" id="cd03713">
    <property type="entry name" value="EFG_mtEFG_C"/>
    <property type="match status" value="1"/>
</dbReference>
<dbReference type="InterPro" id="IPR035649">
    <property type="entry name" value="EFG_V"/>
</dbReference>
<dbReference type="Pfam" id="PF03764">
    <property type="entry name" value="EFG_IV"/>
    <property type="match status" value="1"/>
</dbReference>
<protein>
    <recommendedName>
        <fullName evidence="1">Elongation factor G</fullName>
    </recommendedName>
</protein>
<evidence type="ECO:0000259" key="7">
    <source>
        <dbReference type="PROSITE" id="PS51722"/>
    </source>
</evidence>
<dbReference type="SUPFAM" id="SSF54211">
    <property type="entry name" value="Ribosomal protein S5 domain 2-like"/>
    <property type="match status" value="1"/>
</dbReference>
<evidence type="ECO:0000256" key="4">
    <source>
        <dbReference type="ARBA" id="ARBA00022917"/>
    </source>
</evidence>
<dbReference type="InterPro" id="IPR035647">
    <property type="entry name" value="EFG_III/V"/>
</dbReference>
<dbReference type="InterPro" id="IPR000795">
    <property type="entry name" value="T_Tr_GTP-bd_dom"/>
</dbReference>